<feature type="transmembrane region" description="Helical" evidence="6">
    <location>
        <begin position="69"/>
        <end position="90"/>
    </location>
</feature>
<dbReference type="OrthoDB" id="6083617at2759"/>
<evidence type="ECO:0000256" key="4">
    <source>
        <dbReference type="ARBA" id="ARBA00022989"/>
    </source>
</evidence>
<dbReference type="EMBL" id="WNTK01002477">
    <property type="protein sequence ID" value="KAG9465987.1"/>
    <property type="molecule type" value="Genomic_DNA"/>
</dbReference>
<dbReference type="AlphaFoldDB" id="A0A8J6EA48"/>
<dbReference type="PANTHER" id="PTHR14948">
    <property type="entry name" value="NG5"/>
    <property type="match status" value="1"/>
</dbReference>
<feature type="transmembrane region" description="Helical" evidence="6">
    <location>
        <begin position="111"/>
        <end position="135"/>
    </location>
</feature>
<evidence type="ECO:0000256" key="1">
    <source>
        <dbReference type="ARBA" id="ARBA00004370"/>
    </source>
</evidence>
<evidence type="ECO:0000256" key="3">
    <source>
        <dbReference type="ARBA" id="ARBA00022692"/>
    </source>
</evidence>
<evidence type="ECO:0000313" key="8">
    <source>
        <dbReference type="Proteomes" id="UP000770717"/>
    </source>
</evidence>
<comment type="similarity">
    <text evidence="2">Belongs to the CD225/Dispanin family.</text>
</comment>
<dbReference type="Proteomes" id="UP000770717">
    <property type="component" value="Unassembled WGS sequence"/>
</dbReference>
<keyword evidence="8" id="KW-1185">Reference proteome</keyword>
<dbReference type="GO" id="GO:0016020">
    <property type="term" value="C:membrane"/>
    <property type="evidence" value="ECO:0007669"/>
    <property type="project" value="UniProtKB-SubCell"/>
</dbReference>
<name>A0A8J6EA48_ELECQ</name>
<comment type="subcellular location">
    <subcellularLocation>
        <location evidence="1">Membrane</location>
    </subcellularLocation>
</comment>
<comment type="caution">
    <text evidence="7">The sequence shown here is derived from an EMBL/GenBank/DDBJ whole genome shotgun (WGS) entry which is preliminary data.</text>
</comment>
<proteinExistence type="inferred from homology"/>
<dbReference type="InterPro" id="IPR007593">
    <property type="entry name" value="CD225/Dispanin_fam"/>
</dbReference>
<evidence type="ECO:0000256" key="6">
    <source>
        <dbReference type="SAM" id="Phobius"/>
    </source>
</evidence>
<protein>
    <submittedName>
        <fullName evidence="7">Uncharacterized protein</fullName>
    </submittedName>
</protein>
<accession>A0A8J6EA48</accession>
<organism evidence="7 8">
    <name type="scientific">Eleutherodactylus coqui</name>
    <name type="common">Puerto Rican coqui</name>
    <dbReference type="NCBI Taxonomy" id="57060"/>
    <lineage>
        <taxon>Eukaryota</taxon>
        <taxon>Metazoa</taxon>
        <taxon>Chordata</taxon>
        <taxon>Craniata</taxon>
        <taxon>Vertebrata</taxon>
        <taxon>Euteleostomi</taxon>
        <taxon>Amphibia</taxon>
        <taxon>Batrachia</taxon>
        <taxon>Anura</taxon>
        <taxon>Neobatrachia</taxon>
        <taxon>Hyloidea</taxon>
        <taxon>Eleutherodactylidae</taxon>
        <taxon>Eleutherodactylinae</taxon>
        <taxon>Eleutherodactylus</taxon>
        <taxon>Eleutherodactylus</taxon>
    </lineage>
</organism>
<evidence type="ECO:0000256" key="2">
    <source>
        <dbReference type="ARBA" id="ARBA00006843"/>
    </source>
</evidence>
<evidence type="ECO:0000256" key="5">
    <source>
        <dbReference type="ARBA" id="ARBA00023136"/>
    </source>
</evidence>
<keyword evidence="4 6" id="KW-1133">Transmembrane helix</keyword>
<gene>
    <name evidence="7" type="ORF">GDO78_017386</name>
</gene>
<evidence type="ECO:0000313" key="7">
    <source>
        <dbReference type="EMBL" id="KAG9465987.1"/>
    </source>
</evidence>
<keyword evidence="3 6" id="KW-0812">Transmembrane</keyword>
<dbReference type="PANTHER" id="PTHR14948:SF44">
    <property type="entry name" value="PROLINE-RICH TRANSMEMBRANE PROTEIN 1-LIKE"/>
    <property type="match status" value="1"/>
</dbReference>
<reference evidence="7" key="1">
    <citation type="thesis" date="2020" institute="ProQuest LLC" country="789 East Eisenhower Parkway, Ann Arbor, MI, USA">
        <title>Comparative Genomics and Chromosome Evolution.</title>
        <authorList>
            <person name="Mudd A.B."/>
        </authorList>
    </citation>
    <scope>NUCLEOTIDE SEQUENCE</scope>
    <source>
        <strain evidence="7">HN-11 Male</strain>
        <tissue evidence="7">Kidney and liver</tissue>
    </source>
</reference>
<dbReference type="Pfam" id="PF04505">
    <property type="entry name" value="CD225"/>
    <property type="match status" value="1"/>
</dbReference>
<keyword evidence="5 6" id="KW-0472">Membrane</keyword>
<dbReference type="InterPro" id="IPR051423">
    <property type="entry name" value="CD225/Dispanin"/>
</dbReference>
<sequence>MPDPTQQPPPNYAEVATVPAYPPQYYPNQVAPGPQPVVYQPVQYAVPVVTVPPVMGAGLGPTYDDYMCWSIVSLLCCCLPIGVAALIFSCKTQDANARQDLNSARSYSSTARTLNLIAVVLGVLSYIFISVFMFMRPKTRY</sequence>